<keyword evidence="2" id="KW-0472">Membrane</keyword>
<comment type="caution">
    <text evidence="3">The sequence shown here is derived from an EMBL/GenBank/DDBJ whole genome shotgun (WGS) entry which is preliminary data.</text>
</comment>
<reference evidence="3 4" key="1">
    <citation type="submission" date="2020-08" db="EMBL/GenBank/DDBJ databases">
        <title>A Genomic Blueprint of the Chicken Gut Microbiome.</title>
        <authorList>
            <person name="Gilroy R."/>
            <person name="Ravi A."/>
            <person name="Getino M."/>
            <person name="Pursley I."/>
            <person name="Horton D.L."/>
            <person name="Alikhan N.-F."/>
            <person name="Baker D."/>
            <person name="Gharbi K."/>
            <person name="Hall N."/>
            <person name="Watson M."/>
            <person name="Adriaenssens E.M."/>
            <person name="Foster-Nyarko E."/>
            <person name="Jarju S."/>
            <person name="Secka A."/>
            <person name="Antonio M."/>
            <person name="Oren A."/>
            <person name="Chaudhuri R."/>
            <person name="La Ragione R.M."/>
            <person name="Hildebrand F."/>
            <person name="Pallen M.J."/>
        </authorList>
    </citation>
    <scope>NUCLEOTIDE SEQUENCE [LARGE SCALE GENOMIC DNA]</scope>
    <source>
        <strain evidence="3 4">Sa1BUA8</strain>
    </source>
</reference>
<dbReference type="Pfam" id="PF11292">
    <property type="entry name" value="DUF3093"/>
    <property type="match status" value="1"/>
</dbReference>
<dbReference type="RefSeq" id="WP_193719898.1">
    <property type="nucleotide sequence ID" value="NZ_JACSPN010000011.1"/>
</dbReference>
<dbReference type="InterPro" id="IPR021443">
    <property type="entry name" value="DUF3093"/>
</dbReference>
<accession>A0A9D5YYY0</accession>
<protein>
    <submittedName>
        <fullName evidence="3">DUF3093 domain-containing protein</fullName>
    </submittedName>
</protein>
<feature type="transmembrane region" description="Helical" evidence="2">
    <location>
        <begin position="40"/>
        <end position="58"/>
    </location>
</feature>
<feature type="region of interest" description="Disordered" evidence="1">
    <location>
        <begin position="158"/>
        <end position="178"/>
    </location>
</feature>
<proteinExistence type="predicted"/>
<organism evidence="3 4">
    <name type="scientific">Oerskovia douganii</name>
    <dbReference type="NCBI Taxonomy" id="2762210"/>
    <lineage>
        <taxon>Bacteria</taxon>
        <taxon>Bacillati</taxon>
        <taxon>Actinomycetota</taxon>
        <taxon>Actinomycetes</taxon>
        <taxon>Micrococcales</taxon>
        <taxon>Cellulomonadaceae</taxon>
        <taxon>Oerskovia</taxon>
    </lineage>
</organism>
<evidence type="ECO:0000313" key="3">
    <source>
        <dbReference type="EMBL" id="MBE7700630.1"/>
    </source>
</evidence>
<sequence>MPQPAPAYSERLLPGPGGWSAAAAFAVVLGVALWPVDDVLSISTGLVALVVLVVLAWWTSPVVSVGTGPDGQPVLRAGRASIPTSLLGDVTVLDRAAMTRELGPSLDARAYVCLRAWARTGVRVELDDPADPTPYWLVSSRHASDLAAALVAAGAASASAGGAGTAGSSPDTGRPDLP</sequence>
<keyword evidence="2" id="KW-0812">Transmembrane</keyword>
<keyword evidence="4" id="KW-1185">Reference proteome</keyword>
<name>A0A9D5YYY0_9CELL</name>
<dbReference type="Proteomes" id="UP000822993">
    <property type="component" value="Unassembled WGS sequence"/>
</dbReference>
<evidence type="ECO:0000256" key="1">
    <source>
        <dbReference type="SAM" id="MobiDB-lite"/>
    </source>
</evidence>
<dbReference type="AlphaFoldDB" id="A0A9D5YYY0"/>
<dbReference type="EMBL" id="JACSPN010000011">
    <property type="protein sequence ID" value="MBE7700630.1"/>
    <property type="molecule type" value="Genomic_DNA"/>
</dbReference>
<evidence type="ECO:0000256" key="2">
    <source>
        <dbReference type="SAM" id="Phobius"/>
    </source>
</evidence>
<keyword evidence="2" id="KW-1133">Transmembrane helix</keyword>
<feature type="transmembrane region" description="Helical" evidence="2">
    <location>
        <begin position="12"/>
        <end position="34"/>
    </location>
</feature>
<evidence type="ECO:0000313" key="4">
    <source>
        <dbReference type="Proteomes" id="UP000822993"/>
    </source>
</evidence>
<gene>
    <name evidence="3" type="ORF">H9623_09960</name>
</gene>